<sequence length="52" mass="5913">MNIFLLMTKHVGHIRFDGPSDLNGFPHFRHVRVFPSLISLRAVVGALMLTPR</sequence>
<dbReference type="EMBL" id="BART01017212">
    <property type="protein sequence ID" value="GAG75628.1"/>
    <property type="molecule type" value="Genomic_DNA"/>
</dbReference>
<name>X1ATM1_9ZZZZ</name>
<organism evidence="1">
    <name type="scientific">marine sediment metagenome</name>
    <dbReference type="NCBI Taxonomy" id="412755"/>
    <lineage>
        <taxon>unclassified sequences</taxon>
        <taxon>metagenomes</taxon>
        <taxon>ecological metagenomes</taxon>
    </lineage>
</organism>
<reference evidence="1" key="1">
    <citation type="journal article" date="2014" name="Front. Microbiol.">
        <title>High frequency of phylogenetically diverse reductive dehalogenase-homologous genes in deep subseafloor sedimentary metagenomes.</title>
        <authorList>
            <person name="Kawai M."/>
            <person name="Futagami T."/>
            <person name="Toyoda A."/>
            <person name="Takaki Y."/>
            <person name="Nishi S."/>
            <person name="Hori S."/>
            <person name="Arai W."/>
            <person name="Tsubouchi T."/>
            <person name="Morono Y."/>
            <person name="Uchiyama I."/>
            <person name="Ito T."/>
            <person name="Fujiyama A."/>
            <person name="Inagaki F."/>
            <person name="Takami H."/>
        </authorList>
    </citation>
    <scope>NUCLEOTIDE SEQUENCE</scope>
    <source>
        <strain evidence="1">Expedition CK06-06</strain>
    </source>
</reference>
<gene>
    <name evidence="1" type="ORF">S01H4_32832</name>
</gene>
<dbReference type="AlphaFoldDB" id="X1ATM1"/>
<evidence type="ECO:0000313" key="1">
    <source>
        <dbReference type="EMBL" id="GAG75628.1"/>
    </source>
</evidence>
<proteinExistence type="predicted"/>
<protein>
    <submittedName>
        <fullName evidence="1">Uncharacterized protein</fullName>
    </submittedName>
</protein>
<comment type="caution">
    <text evidence="1">The sequence shown here is derived from an EMBL/GenBank/DDBJ whole genome shotgun (WGS) entry which is preliminary data.</text>
</comment>
<accession>X1ATM1</accession>